<dbReference type="Gene3D" id="1.10.10.10">
    <property type="entry name" value="Winged helix-like DNA-binding domain superfamily/Winged helix DNA-binding domain"/>
    <property type="match status" value="1"/>
</dbReference>
<evidence type="ECO:0000256" key="3">
    <source>
        <dbReference type="ARBA" id="ARBA00023125"/>
    </source>
</evidence>
<evidence type="ECO:0000259" key="6">
    <source>
        <dbReference type="PROSITE" id="PS51755"/>
    </source>
</evidence>
<dbReference type="GO" id="GO:0000160">
    <property type="term" value="P:phosphorelay signal transduction system"/>
    <property type="evidence" value="ECO:0007669"/>
    <property type="project" value="InterPro"/>
</dbReference>
<dbReference type="InterPro" id="IPR011990">
    <property type="entry name" value="TPR-like_helical_dom_sf"/>
</dbReference>
<dbReference type="InterPro" id="IPR001867">
    <property type="entry name" value="OmpR/PhoB-type_DNA-bd"/>
</dbReference>
<dbReference type="InterPro" id="IPR016032">
    <property type="entry name" value="Sig_transdc_resp-reg_C-effctor"/>
</dbReference>
<evidence type="ECO:0000256" key="1">
    <source>
        <dbReference type="ARBA" id="ARBA00005820"/>
    </source>
</evidence>
<evidence type="ECO:0000313" key="8">
    <source>
        <dbReference type="Proteomes" id="UP000501705"/>
    </source>
</evidence>
<dbReference type="InterPro" id="IPR002182">
    <property type="entry name" value="NB-ARC"/>
</dbReference>
<dbReference type="Pfam" id="PF03704">
    <property type="entry name" value="BTAD"/>
    <property type="match status" value="1"/>
</dbReference>
<name>A0A6G9XQR3_NOCBR</name>
<dbReference type="Proteomes" id="UP000501705">
    <property type="component" value="Chromosome"/>
</dbReference>
<dbReference type="EMBL" id="CP046171">
    <property type="protein sequence ID" value="QIS03249.1"/>
    <property type="molecule type" value="Genomic_DNA"/>
</dbReference>
<feature type="DNA-binding region" description="OmpR/PhoB-type" evidence="5">
    <location>
        <begin position="1"/>
        <end position="95"/>
    </location>
</feature>
<proteinExistence type="inferred from homology"/>
<dbReference type="RefSeq" id="WP_167462317.1">
    <property type="nucleotide sequence ID" value="NZ_CP046171.1"/>
</dbReference>
<dbReference type="InterPro" id="IPR005158">
    <property type="entry name" value="BTAD"/>
</dbReference>
<protein>
    <recommendedName>
        <fullName evidence="6">OmpR/PhoB-type domain-containing protein</fullName>
    </recommendedName>
</protein>
<dbReference type="PROSITE" id="PS51755">
    <property type="entry name" value="OMPR_PHOB"/>
    <property type="match status" value="1"/>
</dbReference>
<evidence type="ECO:0000256" key="5">
    <source>
        <dbReference type="PROSITE-ProRule" id="PRU01091"/>
    </source>
</evidence>
<dbReference type="InterPro" id="IPR027417">
    <property type="entry name" value="P-loop_NTPase"/>
</dbReference>
<evidence type="ECO:0000256" key="4">
    <source>
        <dbReference type="ARBA" id="ARBA00023163"/>
    </source>
</evidence>
<dbReference type="SMART" id="SM01043">
    <property type="entry name" value="BTAD"/>
    <property type="match status" value="1"/>
</dbReference>
<dbReference type="PANTHER" id="PTHR35807:SF1">
    <property type="entry name" value="TRANSCRIPTIONAL REGULATOR REDD"/>
    <property type="match status" value="1"/>
</dbReference>
<feature type="domain" description="OmpR/PhoB-type" evidence="6">
    <location>
        <begin position="1"/>
        <end position="95"/>
    </location>
</feature>
<dbReference type="CDD" id="cd15831">
    <property type="entry name" value="BTAD"/>
    <property type="match status" value="1"/>
</dbReference>
<organism evidence="7 8">
    <name type="scientific">Nocardia brasiliensis</name>
    <dbReference type="NCBI Taxonomy" id="37326"/>
    <lineage>
        <taxon>Bacteria</taxon>
        <taxon>Bacillati</taxon>
        <taxon>Actinomycetota</taxon>
        <taxon>Actinomycetes</taxon>
        <taxon>Mycobacteriales</taxon>
        <taxon>Nocardiaceae</taxon>
        <taxon>Nocardia</taxon>
    </lineage>
</organism>
<accession>A0A6G9XQR3</accession>
<keyword evidence="4" id="KW-0804">Transcription</keyword>
<dbReference type="Gene3D" id="1.25.40.10">
    <property type="entry name" value="Tetratricopeptide repeat domain"/>
    <property type="match status" value="1"/>
</dbReference>
<sequence>MFVSTLGRLQVTVDDGEITPTAPKLRSLLALLAVRRNRIVPTGVLVEELWNDEAPVSALATLQTYVYQLRKLLQAHGANGRDVLRWHPLGYEIRLADHELDIAAFEQLAERARDQLSDGAVVEALQSASNAAALCTGTPLYDICAGPILEPEINRLRESLLQVTQLRVEARMRLGHHRDLIGELKLLCGEHPYHEGLHGNLMTCLHRCGRRSEALEVYHLLRSNLSAELGIEPSAAIQDLQRGLLDGAPEQATAEVRTAVAPAQLPRDLSDFSGRADETKRLTELLTSDVAVTAAVVTVTGGPGVGKSALAIHAGHSVRSHFPDGQLYVDFREGTHGSFRILGRFLRAVGFAAGHLPDELDERAELFRSWAAGRRVLIVLDNVTTRGQVRQLLAGGPGSAVLITGTFRAVAGIEGATPIELEAPDLGQSNEILSAIIGPDRMSAETEAAERIIAYCDRNPLALRIVGAKLATNRLLSLAMLADRLADPRRRLHQLEFLDWSMTRTVSTGYRELDAPARALLNAAVAAGSRTLTMTRAEQLCAPGQWSADSAIEQLLQNGLVRCNWGVVGVDSFDIPDLVACYVAEVAGPNTEAC</sequence>
<dbReference type="InterPro" id="IPR051677">
    <property type="entry name" value="AfsR-DnrI-RedD_regulator"/>
</dbReference>
<dbReference type="SUPFAM" id="SSF52540">
    <property type="entry name" value="P-loop containing nucleoside triphosphate hydrolases"/>
    <property type="match status" value="1"/>
</dbReference>
<dbReference type="Pfam" id="PF00486">
    <property type="entry name" value="Trans_reg_C"/>
    <property type="match status" value="1"/>
</dbReference>
<gene>
    <name evidence="7" type="ORF">F5X71_13845</name>
</gene>
<dbReference type="PANTHER" id="PTHR35807">
    <property type="entry name" value="TRANSCRIPTIONAL REGULATOR REDD-RELATED"/>
    <property type="match status" value="1"/>
</dbReference>
<dbReference type="GO" id="GO:0006355">
    <property type="term" value="P:regulation of DNA-templated transcription"/>
    <property type="evidence" value="ECO:0007669"/>
    <property type="project" value="InterPro"/>
</dbReference>
<dbReference type="SUPFAM" id="SSF46894">
    <property type="entry name" value="C-terminal effector domain of the bipartite response regulators"/>
    <property type="match status" value="1"/>
</dbReference>
<evidence type="ECO:0000313" key="7">
    <source>
        <dbReference type="EMBL" id="QIS03249.1"/>
    </source>
</evidence>
<comment type="similarity">
    <text evidence="1">Belongs to the AfsR/DnrI/RedD regulatory family.</text>
</comment>
<keyword evidence="3 5" id="KW-0238">DNA-binding</keyword>
<dbReference type="Pfam" id="PF00931">
    <property type="entry name" value="NB-ARC"/>
    <property type="match status" value="1"/>
</dbReference>
<dbReference type="AlphaFoldDB" id="A0A6G9XQR3"/>
<dbReference type="SMART" id="SM00862">
    <property type="entry name" value="Trans_reg_C"/>
    <property type="match status" value="1"/>
</dbReference>
<dbReference type="GO" id="GO:0003677">
    <property type="term" value="F:DNA binding"/>
    <property type="evidence" value="ECO:0007669"/>
    <property type="project" value="UniProtKB-UniRule"/>
</dbReference>
<reference evidence="7 8" key="1">
    <citation type="journal article" date="2019" name="ACS Chem. Biol.">
        <title>Identification and Mobilization of a Cryptic Antibiotic Biosynthesis Gene Locus from a Human-Pathogenic Nocardia Isolate.</title>
        <authorList>
            <person name="Herisse M."/>
            <person name="Ishida K."/>
            <person name="Porter J.L."/>
            <person name="Howden B."/>
            <person name="Hertweck C."/>
            <person name="Stinear T.P."/>
            <person name="Pidot S.J."/>
        </authorList>
    </citation>
    <scope>NUCLEOTIDE SEQUENCE [LARGE SCALE GENOMIC DNA]</scope>
    <source>
        <strain evidence="7 8">AUSMDU00024985</strain>
    </source>
</reference>
<dbReference type="GO" id="GO:0043531">
    <property type="term" value="F:ADP binding"/>
    <property type="evidence" value="ECO:0007669"/>
    <property type="project" value="InterPro"/>
</dbReference>
<evidence type="ECO:0000256" key="2">
    <source>
        <dbReference type="ARBA" id="ARBA00023015"/>
    </source>
</evidence>
<dbReference type="InterPro" id="IPR036388">
    <property type="entry name" value="WH-like_DNA-bd_sf"/>
</dbReference>
<dbReference type="SUPFAM" id="SSF48452">
    <property type="entry name" value="TPR-like"/>
    <property type="match status" value="1"/>
</dbReference>
<dbReference type="Gene3D" id="3.40.50.300">
    <property type="entry name" value="P-loop containing nucleotide triphosphate hydrolases"/>
    <property type="match status" value="1"/>
</dbReference>
<dbReference type="PRINTS" id="PR00364">
    <property type="entry name" value="DISEASERSIST"/>
</dbReference>
<keyword evidence="2" id="KW-0805">Transcription regulation</keyword>